<dbReference type="SUPFAM" id="SSF51905">
    <property type="entry name" value="FAD/NAD(P)-binding domain"/>
    <property type="match status" value="1"/>
</dbReference>
<feature type="region of interest" description="Disordered" evidence="5">
    <location>
        <begin position="1"/>
        <end position="31"/>
    </location>
</feature>
<dbReference type="AlphaFoldDB" id="A0A8H7BRN0"/>
<dbReference type="InterPro" id="IPR036188">
    <property type="entry name" value="FAD/NAD-bd_sf"/>
</dbReference>
<evidence type="ECO:0000256" key="2">
    <source>
        <dbReference type="ARBA" id="ARBA00022630"/>
    </source>
</evidence>
<evidence type="ECO:0000256" key="5">
    <source>
        <dbReference type="SAM" id="MobiDB-lite"/>
    </source>
</evidence>
<keyword evidence="4" id="KW-0560">Oxidoreductase</keyword>
<dbReference type="Proteomes" id="UP000605846">
    <property type="component" value="Unassembled WGS sequence"/>
</dbReference>
<protein>
    <recommendedName>
        <fullName evidence="6">RGS domain-containing protein</fullName>
    </recommendedName>
</protein>
<keyword evidence="2" id="KW-0285">Flavoprotein</keyword>
<dbReference type="InterPro" id="IPR036305">
    <property type="entry name" value="RGS_sf"/>
</dbReference>
<comment type="similarity">
    <text evidence="1">Belongs to the FAD-dependent oxidoreductase family.</text>
</comment>
<sequence length="664" mass="74106">MAPSSVKSLSIKNEDDSRKKPPAQTTDKSDRLHEILSSPQLLALFEEYLQRVQAHENLLFVEALSQLRHENIQLNVEKVVHRIWKTFITLGAPLELTIQNSEQIGREIYAHRWDIMTKEKALEIFRDAERQVQSILEQNVEAFDALYRQSTSGQVSGPLQYQKKVVIIGGGFTGFTVASILDPMPRFHVTLIDTKDSFEYSPGMIKMLVRPEETSSLRVRHGAYVKNGRVVIGHAERLEKDATAVRVNNELISCDYLVIATGSTYKSKLKSFDISALYRMSELAAEHVELKKANSVLIIGGGLVGCELASEISLHDFPAPYQKKKRVTIVESHPTLVPRSSERRQEKAMDYLTKLGVDIICNERIIDFDSAETNAYLGTSGRVYRGYDKVYLATGTTPCSNIIQGDGDAGFESCIDHWDRIKVKPTLQLDHWKYKHIFAGGDVTNVCEEKTGYAATLAGVCIARNICRIEKGKPPLKQGAKGTVPAPPKPLHGLPSHGGIGRQQLGLFKKTFSFLNPNWAALKSFDEQQFLRIVQGEAAASSLAIGKIPKYLEAPCCDANRPNHRLRRNKPNDVNCPPTQKASEVSCIHQECTILMFRSKALAKSLAYVLAVLQVIFQVLIEHRIWRDINVQLAQCNKRNPSVTLAPWSLSAAEKLILVGGTLN</sequence>
<evidence type="ECO:0000259" key="6">
    <source>
        <dbReference type="PROSITE" id="PS50132"/>
    </source>
</evidence>
<reference evidence="7" key="1">
    <citation type="submission" date="2020-01" db="EMBL/GenBank/DDBJ databases">
        <title>Genome Sequencing of Three Apophysomyces-Like Fungal Strains Confirms a Novel Fungal Genus in the Mucoromycota with divergent Burkholderia-like Endosymbiotic Bacteria.</title>
        <authorList>
            <person name="Stajich J.E."/>
            <person name="Macias A.M."/>
            <person name="Carter-House D."/>
            <person name="Lovett B."/>
            <person name="Kasson L.R."/>
            <person name="Berry K."/>
            <person name="Grigoriev I."/>
            <person name="Chang Y."/>
            <person name="Spatafora J."/>
            <person name="Kasson M.T."/>
        </authorList>
    </citation>
    <scope>NUCLEOTIDE SEQUENCE</scope>
    <source>
        <strain evidence="7">NRRL A-21654</strain>
    </source>
</reference>
<name>A0A8H7BRN0_9FUNG</name>
<dbReference type="SUPFAM" id="SSF48097">
    <property type="entry name" value="Regulator of G-protein signaling, RGS"/>
    <property type="match status" value="1"/>
</dbReference>
<feature type="domain" description="RGS" evidence="6">
    <location>
        <begin position="31"/>
        <end position="139"/>
    </location>
</feature>
<keyword evidence="8" id="KW-1185">Reference proteome</keyword>
<dbReference type="EMBL" id="JABAYA010000036">
    <property type="protein sequence ID" value="KAF7728505.1"/>
    <property type="molecule type" value="Genomic_DNA"/>
</dbReference>
<gene>
    <name evidence="7" type="ORF">EC973_006058</name>
</gene>
<dbReference type="PRINTS" id="PR00469">
    <property type="entry name" value="PNDRDTASEII"/>
</dbReference>
<evidence type="ECO:0000256" key="1">
    <source>
        <dbReference type="ARBA" id="ARBA00006442"/>
    </source>
</evidence>
<dbReference type="Pfam" id="PF00615">
    <property type="entry name" value="RGS"/>
    <property type="match status" value="1"/>
</dbReference>
<organism evidence="7 8">
    <name type="scientific">Apophysomyces ossiformis</name>
    <dbReference type="NCBI Taxonomy" id="679940"/>
    <lineage>
        <taxon>Eukaryota</taxon>
        <taxon>Fungi</taxon>
        <taxon>Fungi incertae sedis</taxon>
        <taxon>Mucoromycota</taxon>
        <taxon>Mucoromycotina</taxon>
        <taxon>Mucoromycetes</taxon>
        <taxon>Mucorales</taxon>
        <taxon>Mucorineae</taxon>
        <taxon>Mucoraceae</taxon>
        <taxon>Apophysomyces</taxon>
    </lineage>
</organism>
<dbReference type="GO" id="GO:0005737">
    <property type="term" value="C:cytoplasm"/>
    <property type="evidence" value="ECO:0007669"/>
    <property type="project" value="TreeGrafter"/>
</dbReference>
<dbReference type="Gene3D" id="3.50.50.100">
    <property type="match status" value="1"/>
</dbReference>
<dbReference type="SMART" id="SM00315">
    <property type="entry name" value="RGS"/>
    <property type="match status" value="1"/>
</dbReference>
<dbReference type="GO" id="GO:0004174">
    <property type="term" value="F:electron-transferring-flavoprotein dehydrogenase activity"/>
    <property type="evidence" value="ECO:0007669"/>
    <property type="project" value="TreeGrafter"/>
</dbReference>
<accession>A0A8H7BRN0</accession>
<dbReference type="PANTHER" id="PTHR43735:SF3">
    <property type="entry name" value="FERROPTOSIS SUPPRESSOR PROTEIN 1"/>
    <property type="match status" value="1"/>
</dbReference>
<dbReference type="GO" id="GO:0050660">
    <property type="term" value="F:flavin adenine dinucleotide binding"/>
    <property type="evidence" value="ECO:0007669"/>
    <property type="project" value="TreeGrafter"/>
</dbReference>
<evidence type="ECO:0000256" key="4">
    <source>
        <dbReference type="ARBA" id="ARBA00023002"/>
    </source>
</evidence>
<dbReference type="Gene3D" id="1.10.167.10">
    <property type="entry name" value="Regulator of G-protein Signalling 4, domain 2"/>
    <property type="match status" value="1"/>
</dbReference>
<evidence type="ECO:0000313" key="8">
    <source>
        <dbReference type="Proteomes" id="UP000605846"/>
    </source>
</evidence>
<dbReference type="OrthoDB" id="202203at2759"/>
<feature type="compositionally biased region" description="Polar residues" evidence="5">
    <location>
        <begin position="1"/>
        <end position="11"/>
    </location>
</feature>
<evidence type="ECO:0000256" key="3">
    <source>
        <dbReference type="ARBA" id="ARBA00022827"/>
    </source>
</evidence>
<dbReference type="PRINTS" id="PR00368">
    <property type="entry name" value="FADPNR"/>
</dbReference>
<dbReference type="PANTHER" id="PTHR43735">
    <property type="entry name" value="APOPTOSIS-INDUCING FACTOR 1"/>
    <property type="match status" value="1"/>
</dbReference>
<evidence type="ECO:0000313" key="7">
    <source>
        <dbReference type="EMBL" id="KAF7728505.1"/>
    </source>
</evidence>
<dbReference type="CDD" id="cd07440">
    <property type="entry name" value="RGS"/>
    <property type="match status" value="1"/>
</dbReference>
<dbReference type="Pfam" id="PF07992">
    <property type="entry name" value="Pyr_redox_2"/>
    <property type="match status" value="1"/>
</dbReference>
<dbReference type="PROSITE" id="PS50132">
    <property type="entry name" value="RGS"/>
    <property type="match status" value="1"/>
</dbReference>
<dbReference type="InterPro" id="IPR023753">
    <property type="entry name" value="FAD/NAD-binding_dom"/>
</dbReference>
<dbReference type="InterPro" id="IPR044926">
    <property type="entry name" value="RGS_subdomain_2"/>
</dbReference>
<comment type="caution">
    <text evidence="7">The sequence shown here is derived from an EMBL/GenBank/DDBJ whole genome shotgun (WGS) entry which is preliminary data.</text>
</comment>
<dbReference type="InterPro" id="IPR016137">
    <property type="entry name" value="RGS"/>
</dbReference>
<proteinExistence type="inferred from homology"/>
<keyword evidence="3" id="KW-0274">FAD</keyword>